<accession>A0ABT5GE09</accession>
<dbReference type="Proteomes" id="UP001150259">
    <property type="component" value="Unassembled WGS sequence"/>
</dbReference>
<gene>
    <name evidence="1" type="ORF">OO014_03540</name>
</gene>
<name>A0ABT5GE09_9MICO</name>
<organism evidence="1 2">
    <name type="scientific">Intrasporangium calvum</name>
    <dbReference type="NCBI Taxonomy" id="53358"/>
    <lineage>
        <taxon>Bacteria</taxon>
        <taxon>Bacillati</taxon>
        <taxon>Actinomycetota</taxon>
        <taxon>Actinomycetes</taxon>
        <taxon>Micrococcales</taxon>
        <taxon>Intrasporangiaceae</taxon>
        <taxon>Intrasporangium</taxon>
    </lineage>
</organism>
<reference evidence="1 2" key="1">
    <citation type="submission" date="2022-11" db="EMBL/GenBank/DDBJ databases">
        <title>Anaerobic phenanthrene biodegradation by a DNRA strain PheN6.</title>
        <authorList>
            <person name="Zhang Z."/>
        </authorList>
    </citation>
    <scope>NUCLEOTIDE SEQUENCE [LARGE SCALE GENOMIC DNA]</scope>
    <source>
        <strain evidence="1 2">PheN6</strain>
    </source>
</reference>
<keyword evidence="2" id="KW-1185">Reference proteome</keyword>
<comment type="caution">
    <text evidence="1">The sequence shown here is derived from an EMBL/GenBank/DDBJ whole genome shotgun (WGS) entry which is preliminary data.</text>
</comment>
<protein>
    <submittedName>
        <fullName evidence="1">Uncharacterized protein</fullName>
    </submittedName>
</protein>
<evidence type="ECO:0000313" key="1">
    <source>
        <dbReference type="EMBL" id="MDC5696317.1"/>
    </source>
</evidence>
<dbReference type="RefSeq" id="WP_272460892.1">
    <property type="nucleotide sequence ID" value="NZ_JAPFQL010000009.1"/>
</dbReference>
<sequence length="118" mass="12568">MSDPNTVTYPDPIQVFGRVGELLEATARRVWAQAEAEGPLTPRYTLAQDIHLTAALTAGLVPPDVQVLGLDEVRLPADPVEALREVDALLSGVPVDALPPGASQVVVRLAELVREVRG</sequence>
<proteinExistence type="predicted"/>
<dbReference type="EMBL" id="JAPFQL010000009">
    <property type="protein sequence ID" value="MDC5696317.1"/>
    <property type="molecule type" value="Genomic_DNA"/>
</dbReference>
<evidence type="ECO:0000313" key="2">
    <source>
        <dbReference type="Proteomes" id="UP001150259"/>
    </source>
</evidence>